<keyword evidence="2" id="KW-1185">Reference proteome</keyword>
<dbReference type="OrthoDB" id="6896047at2"/>
<protein>
    <recommendedName>
        <fullName evidence="3">DUF2946 domain-containing protein</fullName>
    </recommendedName>
</protein>
<dbReference type="InterPro" id="IPR021333">
    <property type="entry name" value="DUF2946"/>
</dbReference>
<organism evidence="1 2">
    <name type="scientific">Marinomonas aquimarina</name>
    <dbReference type="NCBI Taxonomy" id="295068"/>
    <lineage>
        <taxon>Bacteria</taxon>
        <taxon>Pseudomonadati</taxon>
        <taxon>Pseudomonadota</taxon>
        <taxon>Gammaproteobacteria</taxon>
        <taxon>Oceanospirillales</taxon>
        <taxon>Oceanospirillaceae</taxon>
        <taxon>Marinomonas</taxon>
    </lineage>
</organism>
<dbReference type="AlphaFoldDB" id="A0A1A8TMH6"/>
<sequence>MLQTFLTQANALARIGLLAMLLLTFGPLVGQISAASHQASMADWVCGDDMAMSAMPHDHGADHEHAWYEQCEYCSLVQHFPFLSVYTPEFTAASGLVETGPVAAVRSAFRNQALFAHAPNRAPPALIS</sequence>
<accession>A0A1A8TMH6</accession>
<evidence type="ECO:0000313" key="1">
    <source>
        <dbReference type="EMBL" id="SBS33794.1"/>
    </source>
</evidence>
<evidence type="ECO:0000313" key="2">
    <source>
        <dbReference type="Proteomes" id="UP000092627"/>
    </source>
</evidence>
<dbReference type="Proteomes" id="UP000092627">
    <property type="component" value="Unassembled WGS sequence"/>
</dbReference>
<dbReference type="STRING" id="295068.MAQ5080_02687"/>
<reference evidence="1 2" key="1">
    <citation type="submission" date="2016-06" db="EMBL/GenBank/DDBJ databases">
        <authorList>
            <person name="Kjaerup R.B."/>
            <person name="Dalgaard T.S."/>
            <person name="Juul-Madsen H.R."/>
        </authorList>
    </citation>
    <scope>NUCLEOTIDE SEQUENCE [LARGE SCALE GENOMIC DNA]</scope>
    <source>
        <strain evidence="1 2">CECT 5080</strain>
    </source>
</reference>
<evidence type="ECO:0008006" key="3">
    <source>
        <dbReference type="Google" id="ProtNLM"/>
    </source>
</evidence>
<name>A0A1A8TMH6_9GAMM</name>
<dbReference type="EMBL" id="FLOC01000016">
    <property type="protein sequence ID" value="SBS33794.1"/>
    <property type="molecule type" value="Genomic_DNA"/>
</dbReference>
<dbReference type="Pfam" id="PF11162">
    <property type="entry name" value="DUF2946"/>
    <property type="match status" value="1"/>
</dbReference>
<gene>
    <name evidence="1" type="ORF">MAQ5080_02687</name>
</gene>
<proteinExistence type="predicted"/>
<dbReference type="RefSeq" id="WP_067211020.1">
    <property type="nucleotide sequence ID" value="NZ_FLOC01000016.1"/>
</dbReference>